<dbReference type="Gene3D" id="3.40.50.720">
    <property type="entry name" value="NAD(P)-binding Rossmann-like Domain"/>
    <property type="match status" value="1"/>
</dbReference>
<dbReference type="GO" id="GO:0061504">
    <property type="term" value="P:cyclic threonylcarbamoyladenosine biosynthetic process"/>
    <property type="evidence" value="ECO:0007669"/>
    <property type="project" value="TreeGrafter"/>
</dbReference>
<dbReference type="GO" id="GO:0016491">
    <property type="term" value="F:oxidoreductase activity"/>
    <property type="evidence" value="ECO:0007669"/>
    <property type="project" value="InterPro"/>
</dbReference>
<evidence type="ECO:0000313" key="2">
    <source>
        <dbReference type="EMBL" id="GGL42901.1"/>
    </source>
</evidence>
<dbReference type="NCBIfam" id="NF005901">
    <property type="entry name" value="PRK07877.1"/>
    <property type="match status" value="1"/>
</dbReference>
<dbReference type="RefSeq" id="WP_058854563.1">
    <property type="nucleotide sequence ID" value="NZ_BMMH01000031.1"/>
</dbReference>
<reference evidence="2" key="1">
    <citation type="journal article" date="2014" name="Int. J. Syst. Evol. Microbiol.">
        <title>Complete genome sequence of Corynebacterium casei LMG S-19264T (=DSM 44701T), isolated from a smear-ripened cheese.</title>
        <authorList>
            <consortium name="US DOE Joint Genome Institute (JGI-PGF)"/>
            <person name="Walter F."/>
            <person name="Albersmeier A."/>
            <person name="Kalinowski J."/>
            <person name="Ruckert C."/>
        </authorList>
    </citation>
    <scope>NUCLEOTIDE SEQUENCE</scope>
    <source>
        <strain evidence="2">CGMCC 4.3508</strain>
    </source>
</reference>
<dbReference type="Pfam" id="PF00899">
    <property type="entry name" value="ThiF"/>
    <property type="match status" value="1"/>
</dbReference>
<dbReference type="EMBL" id="BMMH01000031">
    <property type="protein sequence ID" value="GGL42901.1"/>
    <property type="molecule type" value="Genomic_DNA"/>
</dbReference>
<gene>
    <name evidence="2" type="primary">moeY</name>
    <name evidence="2" type="ORF">GCM10011588_67080</name>
</gene>
<accession>A0A917VZG1</accession>
<evidence type="ECO:0000259" key="1">
    <source>
        <dbReference type="Pfam" id="PF00899"/>
    </source>
</evidence>
<evidence type="ECO:0000313" key="3">
    <source>
        <dbReference type="Proteomes" id="UP000638263"/>
    </source>
</evidence>
<dbReference type="GO" id="GO:0061503">
    <property type="term" value="F:tRNA threonylcarbamoyladenosine dehydratase"/>
    <property type="evidence" value="ECO:0007669"/>
    <property type="project" value="TreeGrafter"/>
</dbReference>
<dbReference type="PANTHER" id="PTHR43267:SF3">
    <property type="entry name" value="THIF PROTEIN"/>
    <property type="match status" value="1"/>
</dbReference>
<dbReference type="GO" id="GO:0008641">
    <property type="term" value="F:ubiquitin-like modifier activating enzyme activity"/>
    <property type="evidence" value="ECO:0007669"/>
    <property type="project" value="InterPro"/>
</dbReference>
<dbReference type="InterPro" id="IPR000415">
    <property type="entry name" value="Nitroreductase-like"/>
</dbReference>
<dbReference type="Proteomes" id="UP000638263">
    <property type="component" value="Unassembled WGS sequence"/>
</dbReference>
<name>A0A917VZG1_9NOCA</name>
<reference evidence="2" key="2">
    <citation type="submission" date="2020-09" db="EMBL/GenBank/DDBJ databases">
        <authorList>
            <person name="Sun Q."/>
            <person name="Zhou Y."/>
        </authorList>
    </citation>
    <scope>NUCLEOTIDE SEQUENCE</scope>
    <source>
        <strain evidence="2">CGMCC 4.3508</strain>
    </source>
</reference>
<dbReference type="CDD" id="cd01483">
    <property type="entry name" value="E1_enzyme_family"/>
    <property type="match status" value="1"/>
</dbReference>
<organism evidence="2 3">
    <name type="scientific">Nocardia jinanensis</name>
    <dbReference type="NCBI Taxonomy" id="382504"/>
    <lineage>
        <taxon>Bacteria</taxon>
        <taxon>Bacillati</taxon>
        <taxon>Actinomycetota</taxon>
        <taxon>Actinomycetes</taxon>
        <taxon>Mycobacteriales</taxon>
        <taxon>Nocardiaceae</taxon>
        <taxon>Nocardia</taxon>
    </lineage>
</organism>
<proteinExistence type="predicted"/>
<dbReference type="SUPFAM" id="SSF69572">
    <property type="entry name" value="Activating enzymes of the ubiquitin-like proteins"/>
    <property type="match status" value="1"/>
</dbReference>
<protein>
    <recommendedName>
        <fullName evidence="1">THIF-type NAD/FAD binding fold domain-containing protein</fullName>
    </recommendedName>
</protein>
<comment type="caution">
    <text evidence="2">The sequence shown here is derived from an EMBL/GenBank/DDBJ whole genome shotgun (WGS) entry which is preliminary data.</text>
</comment>
<dbReference type="SUPFAM" id="SSF55469">
    <property type="entry name" value="FMN-dependent nitroreductase-like"/>
    <property type="match status" value="1"/>
</dbReference>
<dbReference type="InterPro" id="IPR045886">
    <property type="entry name" value="ThiF/MoeB/HesA"/>
</dbReference>
<dbReference type="InterPro" id="IPR000594">
    <property type="entry name" value="ThiF_NAD_FAD-bd"/>
</dbReference>
<sequence>MVGEADLGVEYRPLTLDPSDPDDERALAGLRATPHIEFNDLRGLLAAEFGRLNDPPDTGEGAYDDRWVYYPWRRSVLVLPGPRTFRAIRLDRNRNKLTRAEQDRLSTVTVGVVGQSVGHAIAYTLAQEGVCGALRLADFDELELSNLNRVPATLFDIAVNKAIVTARRIAELDPYLPVEVRGGGVDAETADDFVDGLGIVVEECDSLDIKLLIRESARRRRLPLIMETSDRGLLDVERFDLEPDRAPFHGLLGDTAAEQLRGLSTRDKAPYVVGLLGARDLSARMAGSLVEVGETLNSWPQLSGDVVLGAASVATAIRRIGLGRPLRSGRTRVDVEQALDALADPEIDTGECPADPESDDQAGTTTDRILVCAQRAPSGGNIQPWSLHSAPQETRITLEPRYTTAMDIGCRGSAVAVGAALYNARVAAAAYDILGTHEYLAGTEPGSPLTAVLRHGNGTDPVLAADYPYALARETNRRLGYGGQIPATVLTGLAAAATAEGARMRAVADSPGIRAMAAVLAESDRIRYLTPLLHREMFAEMRWPGDDLTDGIDTRSLELAPDERVALQIGRRADVMAQLHSWSAGAALGDYARDRVRSSSAIVALTFTDDPDAEPGALTGYARAGAAVARLWIQAQRSGLAVQPMSPVFLFSRSRTELAALSPAYADRLSTLQGRFLEILEVPEQDSVALVLRLSYAAAASVRSRRRPVPGADSRR</sequence>
<dbReference type="AlphaFoldDB" id="A0A917VZG1"/>
<dbReference type="PANTHER" id="PTHR43267">
    <property type="entry name" value="TRNA THREONYLCARBAMOYLADENOSINE DEHYDRATASE"/>
    <property type="match status" value="1"/>
</dbReference>
<keyword evidence="3" id="KW-1185">Reference proteome</keyword>
<feature type="domain" description="THIF-type NAD/FAD binding fold" evidence="1">
    <location>
        <begin position="91"/>
        <end position="226"/>
    </location>
</feature>
<dbReference type="Gene3D" id="3.40.109.10">
    <property type="entry name" value="NADH Oxidase"/>
    <property type="match status" value="1"/>
</dbReference>
<dbReference type="InterPro" id="IPR035985">
    <property type="entry name" value="Ubiquitin-activating_enz"/>
</dbReference>